<dbReference type="Proteomes" id="UP001164539">
    <property type="component" value="Chromosome 1"/>
</dbReference>
<gene>
    <name evidence="1" type="ORF">OWV82_000785</name>
</gene>
<evidence type="ECO:0000313" key="1">
    <source>
        <dbReference type="EMBL" id="KAJ4727736.1"/>
    </source>
</evidence>
<accession>A0ACC1YW72</accession>
<evidence type="ECO:0000313" key="2">
    <source>
        <dbReference type="Proteomes" id="UP001164539"/>
    </source>
</evidence>
<name>A0ACC1YW72_MELAZ</name>
<sequence length="115" mass="12442">MSSCSFHDDIMVPGKRRVVYAHIGESSLQCMAVCSFGLRTSRPGSCGNLMVLELQSVTACPGIFGARVYPEYPGDLKVDKVSNASHNAYGAGTNKFLLPAVWDPLSLDCRCQINL</sequence>
<comment type="caution">
    <text evidence="1">The sequence shown here is derived from an EMBL/GenBank/DDBJ whole genome shotgun (WGS) entry which is preliminary data.</text>
</comment>
<proteinExistence type="predicted"/>
<dbReference type="EMBL" id="CM051394">
    <property type="protein sequence ID" value="KAJ4727736.1"/>
    <property type="molecule type" value="Genomic_DNA"/>
</dbReference>
<protein>
    <submittedName>
        <fullName evidence="1">EXORDIUM like 2</fullName>
    </submittedName>
</protein>
<reference evidence="1 2" key="1">
    <citation type="journal article" date="2023" name="Science">
        <title>Complex scaffold remodeling in plant triterpene biosynthesis.</title>
        <authorList>
            <person name="De La Pena R."/>
            <person name="Hodgson H."/>
            <person name="Liu J.C."/>
            <person name="Stephenson M.J."/>
            <person name="Martin A.C."/>
            <person name="Owen C."/>
            <person name="Harkess A."/>
            <person name="Leebens-Mack J."/>
            <person name="Jimenez L.E."/>
            <person name="Osbourn A."/>
            <person name="Sattely E.S."/>
        </authorList>
    </citation>
    <scope>NUCLEOTIDE SEQUENCE [LARGE SCALE GENOMIC DNA]</scope>
    <source>
        <strain evidence="2">cv. JPN11</strain>
        <tissue evidence="1">Leaf</tissue>
    </source>
</reference>
<organism evidence="1 2">
    <name type="scientific">Melia azedarach</name>
    <name type="common">Chinaberry tree</name>
    <dbReference type="NCBI Taxonomy" id="155640"/>
    <lineage>
        <taxon>Eukaryota</taxon>
        <taxon>Viridiplantae</taxon>
        <taxon>Streptophyta</taxon>
        <taxon>Embryophyta</taxon>
        <taxon>Tracheophyta</taxon>
        <taxon>Spermatophyta</taxon>
        <taxon>Magnoliopsida</taxon>
        <taxon>eudicotyledons</taxon>
        <taxon>Gunneridae</taxon>
        <taxon>Pentapetalae</taxon>
        <taxon>rosids</taxon>
        <taxon>malvids</taxon>
        <taxon>Sapindales</taxon>
        <taxon>Meliaceae</taxon>
        <taxon>Melia</taxon>
    </lineage>
</organism>
<keyword evidence="2" id="KW-1185">Reference proteome</keyword>